<keyword evidence="2" id="KW-0326">Glycosidase</keyword>
<accession>A0A928KYB4</accession>
<reference evidence="2" key="1">
    <citation type="submission" date="2019-04" db="EMBL/GenBank/DDBJ databases">
        <title>Evolution of Biomass-Degrading Anaerobic Consortia Revealed by Metagenomics.</title>
        <authorList>
            <person name="Peng X."/>
        </authorList>
    </citation>
    <scope>NUCLEOTIDE SEQUENCE</scope>
    <source>
        <strain evidence="2">SIG551</strain>
    </source>
</reference>
<evidence type="ECO:0000313" key="2">
    <source>
        <dbReference type="EMBL" id="MBE6833874.1"/>
    </source>
</evidence>
<evidence type="ECO:0000313" key="3">
    <source>
        <dbReference type="Proteomes" id="UP000754750"/>
    </source>
</evidence>
<dbReference type="CDD" id="cd10032">
    <property type="entry name" value="UDG-F6_HDG"/>
    <property type="match status" value="1"/>
</dbReference>
<gene>
    <name evidence="2" type="ORF">E7512_09885</name>
</gene>
<organism evidence="2 3">
    <name type="scientific">Faecalispora sporosphaeroides</name>
    <dbReference type="NCBI Taxonomy" id="1549"/>
    <lineage>
        <taxon>Bacteria</taxon>
        <taxon>Bacillati</taxon>
        <taxon>Bacillota</taxon>
        <taxon>Clostridia</taxon>
        <taxon>Eubacteriales</taxon>
        <taxon>Oscillospiraceae</taxon>
        <taxon>Faecalispora</taxon>
    </lineage>
</organism>
<dbReference type="RefSeq" id="WP_020073462.1">
    <property type="nucleotide sequence ID" value="NZ_JBKWRC010000007.1"/>
</dbReference>
<protein>
    <submittedName>
        <fullName evidence="2">DNA-deoxyinosine glycosylase</fullName>
        <ecNumber evidence="2">3.2.2.15</ecNumber>
    </submittedName>
</protein>
<dbReference type="NCBIfam" id="TIGR04274">
    <property type="entry name" value="hypoxanDNAglyco"/>
    <property type="match status" value="1"/>
</dbReference>
<dbReference type="EC" id="3.2.2.15" evidence="2"/>
<dbReference type="AlphaFoldDB" id="A0A928KYB4"/>
<sequence length="167" mass="18818">MKHLVEHTIPPVYNKNSKILILGSIPSPKSREQAFYYAHPQNRFWPVLSALLGSELPKTNREKTDFLLHNGIALWDVLKSCSIEGADDSSISEPALNDLTPILQTAKLRAVFTTGGKAASFYRSAWLPKISLPFLPLPSTSPANRGRYPMERLLEEYRVILPFLRES</sequence>
<dbReference type="Gene3D" id="3.40.470.10">
    <property type="entry name" value="Uracil-DNA glycosylase-like domain"/>
    <property type="match status" value="1"/>
</dbReference>
<feature type="domain" description="Uracil-DNA glycosylase-like" evidence="1">
    <location>
        <begin position="10"/>
        <end position="158"/>
    </location>
</feature>
<dbReference type="Proteomes" id="UP000754750">
    <property type="component" value="Unassembled WGS sequence"/>
</dbReference>
<dbReference type="SMART" id="SM00987">
    <property type="entry name" value="UreE_C"/>
    <property type="match status" value="1"/>
</dbReference>
<dbReference type="InterPro" id="IPR036895">
    <property type="entry name" value="Uracil-DNA_glycosylase-like_sf"/>
</dbReference>
<evidence type="ECO:0000259" key="1">
    <source>
        <dbReference type="SMART" id="SM00986"/>
    </source>
</evidence>
<dbReference type="Pfam" id="PF03167">
    <property type="entry name" value="UDG"/>
    <property type="match status" value="1"/>
</dbReference>
<dbReference type="InterPro" id="IPR005122">
    <property type="entry name" value="Uracil-DNA_glycosylase-like"/>
</dbReference>
<keyword evidence="2" id="KW-0378">Hydrolase</keyword>
<dbReference type="GO" id="GO:0033958">
    <property type="term" value="F:DNA-deoxyinosine glycosylase activity"/>
    <property type="evidence" value="ECO:0007669"/>
    <property type="project" value="UniProtKB-EC"/>
</dbReference>
<name>A0A928KYB4_9FIRM</name>
<dbReference type="SMART" id="SM00986">
    <property type="entry name" value="UDG"/>
    <property type="match status" value="1"/>
</dbReference>
<dbReference type="EMBL" id="SVNY01000004">
    <property type="protein sequence ID" value="MBE6833874.1"/>
    <property type="molecule type" value="Genomic_DNA"/>
</dbReference>
<dbReference type="InterPro" id="IPR026353">
    <property type="entry name" value="Hypoxan-DNA_Glyclase"/>
</dbReference>
<proteinExistence type="predicted"/>
<comment type="caution">
    <text evidence="2">The sequence shown here is derived from an EMBL/GenBank/DDBJ whole genome shotgun (WGS) entry which is preliminary data.</text>
</comment>
<dbReference type="SUPFAM" id="SSF52141">
    <property type="entry name" value="Uracil-DNA glycosylase-like"/>
    <property type="match status" value="1"/>
</dbReference>